<keyword evidence="2" id="KW-1185">Reference proteome</keyword>
<dbReference type="STRING" id="1714355.BTO28_06985"/>
<reference evidence="1 2" key="1">
    <citation type="submission" date="2016-12" db="EMBL/GenBank/DDBJ databases">
        <title>Domibacillus sp. SAB 38T whole genome sequencing.</title>
        <authorList>
            <person name="Verma A."/>
            <person name="Ojha A.K."/>
            <person name="Krishnamurthi S."/>
        </authorList>
    </citation>
    <scope>NUCLEOTIDE SEQUENCE [LARGE SCALE GENOMIC DNA]</scope>
    <source>
        <strain evidence="1 2">SAB 38</strain>
    </source>
</reference>
<dbReference type="Gene3D" id="1.10.287.760">
    <property type="entry name" value="YqgQ-like"/>
    <property type="match status" value="1"/>
</dbReference>
<dbReference type="RefSeq" id="WP_076764812.1">
    <property type="nucleotide sequence ID" value="NZ_MSFI01000009.1"/>
</dbReference>
<dbReference type="InterPro" id="IPR023164">
    <property type="entry name" value="YqgQ-like_sf"/>
</dbReference>
<dbReference type="EMBL" id="MSFI01000009">
    <property type="protein sequence ID" value="OMP67679.1"/>
    <property type="molecule type" value="Genomic_DNA"/>
</dbReference>
<organism evidence="1 2">
    <name type="scientific">Domibacillus epiphyticus</name>
    <dbReference type="NCBI Taxonomy" id="1714355"/>
    <lineage>
        <taxon>Bacteria</taxon>
        <taxon>Bacillati</taxon>
        <taxon>Bacillota</taxon>
        <taxon>Bacilli</taxon>
        <taxon>Bacillales</taxon>
        <taxon>Bacillaceae</taxon>
        <taxon>Domibacillus</taxon>
    </lineage>
</organism>
<dbReference type="OrthoDB" id="2361671at2"/>
<comment type="caution">
    <text evidence="1">The sequence shown here is derived from an EMBL/GenBank/DDBJ whole genome shotgun (WGS) entry which is preliminary data.</text>
</comment>
<evidence type="ECO:0000313" key="1">
    <source>
        <dbReference type="EMBL" id="OMP67679.1"/>
    </source>
</evidence>
<dbReference type="Pfam" id="PF06014">
    <property type="entry name" value="YqgQ-like"/>
    <property type="match status" value="1"/>
</dbReference>
<dbReference type="AlphaFoldDB" id="A0A1V2A9K4"/>
<accession>A0A1V2A9K4</accession>
<dbReference type="InterPro" id="IPR009256">
    <property type="entry name" value="YqgQ-like"/>
</dbReference>
<evidence type="ECO:0000313" key="2">
    <source>
        <dbReference type="Proteomes" id="UP000188613"/>
    </source>
</evidence>
<gene>
    <name evidence="1" type="ORF">BTO28_06985</name>
</gene>
<dbReference type="Proteomes" id="UP000188613">
    <property type="component" value="Unassembled WGS sequence"/>
</dbReference>
<sequence length="70" mass="8386">MRTIYDVQQLLKRYGVFVYIGNRVADLQMMEVELKELYQSQLVETKEYQMALLLLRQQTALEKEKEQENG</sequence>
<name>A0A1V2A9K4_9BACI</name>
<protein>
    <submittedName>
        <fullName evidence="1">Cytosolic protein</fullName>
    </submittedName>
</protein>
<proteinExistence type="predicted"/>
<dbReference type="SUPFAM" id="SSF158379">
    <property type="entry name" value="YqgQ-like"/>
    <property type="match status" value="1"/>
</dbReference>